<comment type="caution">
    <text evidence="3">The sequence shown here is derived from an EMBL/GenBank/DDBJ whole genome shotgun (WGS) entry which is preliminary data.</text>
</comment>
<feature type="domain" description="CBM21" evidence="2">
    <location>
        <begin position="149"/>
        <end position="253"/>
    </location>
</feature>
<keyword evidence="1" id="KW-0732">Signal</keyword>
<dbReference type="EMBL" id="CAKMMF010000016">
    <property type="protein sequence ID" value="CAH1209723.1"/>
    <property type="molecule type" value="Genomic_DNA"/>
</dbReference>
<name>A0ABM9CES6_9BACL</name>
<reference evidence="3" key="1">
    <citation type="submission" date="2022-01" db="EMBL/GenBank/DDBJ databases">
        <authorList>
            <person name="Criscuolo A."/>
        </authorList>
    </citation>
    <scope>NUCLEOTIDE SEQUENCE</scope>
    <source>
        <strain evidence="3">CIP111893</strain>
    </source>
</reference>
<feature type="chain" id="PRO_5045356400" description="CBM21 domain-containing protein" evidence="1">
    <location>
        <begin position="29"/>
        <end position="255"/>
    </location>
</feature>
<dbReference type="PANTHER" id="PTHR12307:SF53">
    <property type="entry name" value="PROTEIN PHOSPHATASE 1 REGULATORY SUBUNIT"/>
    <property type="match status" value="1"/>
</dbReference>
<dbReference type="InterPro" id="IPR038175">
    <property type="entry name" value="CBM21_dom_sf"/>
</dbReference>
<organism evidence="3 4">
    <name type="scientific">Paenibacillus plantiphilus</name>
    <dbReference type="NCBI Taxonomy" id="2905650"/>
    <lineage>
        <taxon>Bacteria</taxon>
        <taxon>Bacillati</taxon>
        <taxon>Bacillota</taxon>
        <taxon>Bacilli</taxon>
        <taxon>Bacillales</taxon>
        <taxon>Paenibacillaceae</taxon>
        <taxon>Paenibacillus</taxon>
    </lineage>
</organism>
<evidence type="ECO:0000313" key="4">
    <source>
        <dbReference type="Proteomes" id="UP000838686"/>
    </source>
</evidence>
<dbReference type="RefSeq" id="WP_236343461.1">
    <property type="nucleotide sequence ID" value="NZ_CAKMMF010000016.1"/>
</dbReference>
<protein>
    <recommendedName>
        <fullName evidence="2">CBM21 domain-containing protein</fullName>
    </recommendedName>
</protein>
<dbReference type="Proteomes" id="UP000838686">
    <property type="component" value="Unassembled WGS sequence"/>
</dbReference>
<dbReference type="InterPro" id="IPR005036">
    <property type="entry name" value="CBM21_dom"/>
</dbReference>
<feature type="signal peptide" evidence="1">
    <location>
        <begin position="1"/>
        <end position="28"/>
    </location>
</feature>
<dbReference type="PROSITE" id="PS51159">
    <property type="entry name" value="CBM21"/>
    <property type="match status" value="2"/>
</dbReference>
<feature type="domain" description="CBM21" evidence="2">
    <location>
        <begin position="25"/>
        <end position="141"/>
    </location>
</feature>
<accession>A0ABM9CES6</accession>
<gene>
    <name evidence="3" type="ORF">PAECIP111893_03107</name>
</gene>
<evidence type="ECO:0000256" key="1">
    <source>
        <dbReference type="SAM" id="SignalP"/>
    </source>
</evidence>
<dbReference type="InterPro" id="IPR050782">
    <property type="entry name" value="PP1_regulatory_subunit_3"/>
</dbReference>
<dbReference type="PANTHER" id="PTHR12307">
    <property type="entry name" value="PROTEIN PHOSPHATASE 1 REGULATORY SUBUNIT"/>
    <property type="match status" value="1"/>
</dbReference>
<dbReference type="Pfam" id="PF03370">
    <property type="entry name" value="CBM_21"/>
    <property type="match status" value="2"/>
</dbReference>
<proteinExistence type="predicted"/>
<keyword evidence="4" id="KW-1185">Reference proteome</keyword>
<dbReference type="Gene3D" id="2.60.40.2440">
    <property type="entry name" value="Carbohydrate binding type-21 domain"/>
    <property type="match status" value="2"/>
</dbReference>
<evidence type="ECO:0000313" key="3">
    <source>
        <dbReference type="EMBL" id="CAH1209723.1"/>
    </source>
</evidence>
<sequence>MKSMKKILFSIIMLTLVFGAILSSSAFAAGNEVKLLDSTITKGSYGFVGFRGDIEVENLGPTKTVQVHYTTDNVNWYNTYASYVGPTGSTHEKWSFSISTNAFTTDHAELKGMSFIKFALRYDVNGSTYWDNNGSLDYYNTFPFAGTISTILGKPNVLNSFGYATSGGSFYGKINVKNLAPTKVVKVLYTTNNWATTQTGYATFGAFINYANEVEYWDFNFSVSGTSVKYKIEYTVGGSTYIDDNYGYNYTATVI</sequence>
<evidence type="ECO:0000259" key="2">
    <source>
        <dbReference type="PROSITE" id="PS51159"/>
    </source>
</evidence>